<dbReference type="InterPro" id="IPR004099">
    <property type="entry name" value="Pyr_nucl-diS_OxRdtase_dimer"/>
</dbReference>
<dbReference type="InterPro" id="IPR012999">
    <property type="entry name" value="Pyr_OxRdtase_I_AS"/>
</dbReference>
<dbReference type="NCBIfam" id="NF010311">
    <property type="entry name" value="PRK13748.1"/>
    <property type="match status" value="1"/>
</dbReference>
<dbReference type="NCBIfam" id="TIGR02053">
    <property type="entry name" value="MerA"/>
    <property type="match status" value="1"/>
</dbReference>
<keyword evidence="13 18" id="KW-0676">Redox-active center</keyword>
<dbReference type="FunFam" id="3.30.390.30:FF:000001">
    <property type="entry name" value="Dihydrolipoyl dehydrogenase"/>
    <property type="match status" value="1"/>
</dbReference>
<dbReference type="RefSeq" id="WP_123638419.1">
    <property type="nucleotide sequence ID" value="NZ_RJUK01000001.1"/>
</dbReference>
<dbReference type="InterPro" id="IPR036188">
    <property type="entry name" value="FAD/NAD-bd_sf"/>
</dbReference>
<organism evidence="21 22">
    <name type="scientific">Marinimicrobium koreense</name>
    <dbReference type="NCBI Taxonomy" id="306545"/>
    <lineage>
        <taxon>Bacteria</taxon>
        <taxon>Pseudomonadati</taxon>
        <taxon>Pseudomonadota</taxon>
        <taxon>Gammaproteobacteria</taxon>
        <taxon>Cellvibrionales</taxon>
        <taxon>Cellvibrionaceae</taxon>
        <taxon>Marinimicrobium</taxon>
    </lineage>
</organism>
<evidence type="ECO:0000259" key="20">
    <source>
        <dbReference type="Pfam" id="PF07992"/>
    </source>
</evidence>
<dbReference type="Gene3D" id="3.30.390.30">
    <property type="match status" value="1"/>
</dbReference>
<dbReference type="GO" id="GO:0016152">
    <property type="term" value="F:mercury (II) reductase (NADP+) activity"/>
    <property type="evidence" value="ECO:0007669"/>
    <property type="project" value="UniProtKB-EC"/>
</dbReference>
<dbReference type="AlphaFoldDB" id="A0A3N1NNV8"/>
<evidence type="ECO:0000313" key="21">
    <source>
        <dbReference type="EMBL" id="ROQ21414.1"/>
    </source>
</evidence>
<comment type="similarity">
    <text evidence="1 18">Belongs to the class-I pyridine nucleotide-disulfide oxidoreductase family.</text>
</comment>
<name>A0A3N1NNV8_9GAMM</name>
<keyword evidence="10" id="KW-0476">Mercury</keyword>
<dbReference type="GO" id="GO:0050661">
    <property type="term" value="F:NADP binding"/>
    <property type="evidence" value="ECO:0007669"/>
    <property type="project" value="InterPro"/>
</dbReference>
<evidence type="ECO:0000256" key="4">
    <source>
        <dbReference type="ARBA" id="ARBA00014791"/>
    </source>
</evidence>
<dbReference type="InterPro" id="IPR001100">
    <property type="entry name" value="Pyr_nuc-diS_OxRdtase"/>
</dbReference>
<evidence type="ECO:0000259" key="19">
    <source>
        <dbReference type="Pfam" id="PF02852"/>
    </source>
</evidence>
<keyword evidence="12" id="KW-1015">Disulfide bond</keyword>
<comment type="subunit">
    <text evidence="2">Homodimer.</text>
</comment>
<dbReference type="SUPFAM" id="SSF55424">
    <property type="entry name" value="FAD/NAD-linked reductases, dimerisation (C-terminal) domain"/>
    <property type="match status" value="1"/>
</dbReference>
<keyword evidence="16" id="KW-0547">Nucleotide-binding</keyword>
<dbReference type="InterPro" id="IPR016156">
    <property type="entry name" value="FAD/NAD-linked_Rdtase_dimer_sf"/>
</dbReference>
<evidence type="ECO:0000256" key="5">
    <source>
        <dbReference type="ARBA" id="ARBA00022466"/>
    </source>
</evidence>
<keyword evidence="22" id="KW-1185">Reference proteome</keyword>
<dbReference type="Pfam" id="PF02852">
    <property type="entry name" value="Pyr_redox_dim"/>
    <property type="match status" value="1"/>
</dbReference>
<feature type="domain" description="Pyridine nucleotide-disulphide oxidoreductase dimerisation" evidence="19">
    <location>
        <begin position="345"/>
        <end position="451"/>
    </location>
</feature>
<dbReference type="PANTHER" id="PTHR43014:SF2">
    <property type="entry name" value="MERCURIC REDUCTASE"/>
    <property type="match status" value="1"/>
</dbReference>
<keyword evidence="16" id="KW-0520">NAD</keyword>
<dbReference type="GO" id="GO:0050660">
    <property type="term" value="F:flavin adenine dinucleotide binding"/>
    <property type="evidence" value="ECO:0007669"/>
    <property type="project" value="InterPro"/>
</dbReference>
<keyword evidence="11 18" id="KW-0560">Oxidoreductase</keyword>
<keyword evidence="9" id="KW-0521">NADP</keyword>
<dbReference type="PROSITE" id="PS00076">
    <property type="entry name" value="PYRIDINE_REDOX_1"/>
    <property type="match status" value="1"/>
</dbReference>
<dbReference type="OrthoDB" id="9800167at2"/>
<evidence type="ECO:0000256" key="6">
    <source>
        <dbReference type="ARBA" id="ARBA00022630"/>
    </source>
</evidence>
<reference evidence="21 22" key="1">
    <citation type="submission" date="2018-11" db="EMBL/GenBank/DDBJ databases">
        <title>Genomic Encyclopedia of Type Strains, Phase IV (KMG-IV): sequencing the most valuable type-strain genomes for metagenomic binning, comparative biology and taxonomic classification.</title>
        <authorList>
            <person name="Goeker M."/>
        </authorList>
    </citation>
    <scope>NUCLEOTIDE SEQUENCE [LARGE SCALE GENOMIC DNA]</scope>
    <source>
        <strain evidence="21 22">DSM 16974</strain>
    </source>
</reference>
<feature type="domain" description="FAD/NAD(P)-binding" evidence="20">
    <location>
        <begin position="9"/>
        <end position="326"/>
    </location>
</feature>
<dbReference type="GO" id="GO:0016668">
    <property type="term" value="F:oxidoreductase activity, acting on a sulfur group of donors, NAD(P) as acceptor"/>
    <property type="evidence" value="ECO:0007669"/>
    <property type="project" value="InterPro"/>
</dbReference>
<evidence type="ECO:0000256" key="2">
    <source>
        <dbReference type="ARBA" id="ARBA00011738"/>
    </source>
</evidence>
<protein>
    <recommendedName>
        <fullName evidence="4">Mercuric reductase</fullName>
        <ecNumber evidence="3">1.16.1.1</ecNumber>
    </recommendedName>
    <alternativeName>
        <fullName evidence="14">Hg(II) reductase</fullName>
    </alternativeName>
</protein>
<evidence type="ECO:0000256" key="11">
    <source>
        <dbReference type="ARBA" id="ARBA00023002"/>
    </source>
</evidence>
<dbReference type="GO" id="GO:0050787">
    <property type="term" value="P:detoxification of mercury ion"/>
    <property type="evidence" value="ECO:0007669"/>
    <property type="project" value="InterPro"/>
</dbReference>
<feature type="binding site" evidence="16">
    <location>
        <begin position="186"/>
        <end position="193"/>
    </location>
    <ligand>
        <name>NAD(+)</name>
        <dbReference type="ChEBI" id="CHEBI:57540"/>
    </ligand>
</feature>
<evidence type="ECO:0000256" key="7">
    <source>
        <dbReference type="ARBA" id="ARBA00022723"/>
    </source>
</evidence>
<feature type="binding site" evidence="16">
    <location>
        <position position="271"/>
    </location>
    <ligand>
        <name>NAD(+)</name>
        <dbReference type="ChEBI" id="CHEBI:57540"/>
    </ligand>
</feature>
<keyword evidence="6 18" id="KW-0285">Flavoprotein</keyword>
<gene>
    <name evidence="21" type="ORF">EDC38_2038</name>
</gene>
<keyword evidence="8 16" id="KW-0274">FAD</keyword>
<dbReference type="Pfam" id="PF07992">
    <property type="entry name" value="Pyr_redox_2"/>
    <property type="match status" value="1"/>
</dbReference>
<feature type="binding site" evidence="16">
    <location>
        <position position="54"/>
    </location>
    <ligand>
        <name>FAD</name>
        <dbReference type="ChEBI" id="CHEBI:57692"/>
    </ligand>
</feature>
<dbReference type="EC" id="1.16.1.1" evidence="3"/>
<dbReference type="GO" id="GO:0003955">
    <property type="term" value="F:NAD(P)H dehydrogenase (quinone) activity"/>
    <property type="evidence" value="ECO:0007669"/>
    <property type="project" value="TreeGrafter"/>
</dbReference>
<dbReference type="PRINTS" id="PR00945">
    <property type="entry name" value="HGRDTASE"/>
</dbReference>
<evidence type="ECO:0000256" key="9">
    <source>
        <dbReference type="ARBA" id="ARBA00022857"/>
    </source>
</evidence>
<comment type="catalytic activity">
    <reaction evidence="15">
        <text>Hg + NADP(+) + H(+) = Hg(2+) + NADPH</text>
        <dbReference type="Rhea" id="RHEA:23856"/>
        <dbReference type="ChEBI" id="CHEBI:15378"/>
        <dbReference type="ChEBI" id="CHEBI:16170"/>
        <dbReference type="ChEBI" id="CHEBI:16793"/>
        <dbReference type="ChEBI" id="CHEBI:57783"/>
        <dbReference type="ChEBI" id="CHEBI:58349"/>
        <dbReference type="EC" id="1.16.1.1"/>
    </reaction>
</comment>
<dbReference type="Gene3D" id="3.50.50.60">
    <property type="entry name" value="FAD/NAD(P)-binding domain"/>
    <property type="match status" value="2"/>
</dbReference>
<evidence type="ECO:0000256" key="3">
    <source>
        <dbReference type="ARBA" id="ARBA00012661"/>
    </source>
</evidence>
<sequence length="469" mass="49785">MKDANSPLHIAVIGSGGAAMAAALKAAELGARITLIERGTLGGTCVNIGCVPSKIMIRAAHIAHQRKTSPFDEGLSAQPPDVNREKLLEQQQTRVEELRDAKYEAILYDHPAITVLSGEARFVDANHLVVALHRGGEQTVSFDRAFIGTGARPAEPPIPGLADTPYLTSTRALTLDNIPERLIVIGAGFVALELAQAFARLGSEVTVLARSRLLSSEDPAIGGAIEAAFKREGIAVYKQTQASRVDWTDNEFTVDTNAGVFWAEQLLVATGRTPNTETLNLQDIGVHTPGGAIEVDEHLQTAAPGVYAAGDCTDQPQFVYVAAAGGSRAAVNMTGGEATLDLSAMPGVMFTDPQVATAGLTEAEAIRQGFRVDTRVLDLENVPRALVNFETHGFIKMVAERDSGRLLGVQAVAAEAGELIQTAVMALRADMTVEQIGNELFPYLTMVEGLKLCAQTFTKDVKQLSCCAG</sequence>
<evidence type="ECO:0000256" key="18">
    <source>
        <dbReference type="RuleBase" id="RU003691"/>
    </source>
</evidence>
<evidence type="ECO:0000256" key="13">
    <source>
        <dbReference type="ARBA" id="ARBA00023284"/>
    </source>
</evidence>
<comment type="cofactor">
    <cofactor evidence="16">
        <name>FAD</name>
        <dbReference type="ChEBI" id="CHEBI:57692"/>
    </cofactor>
    <text evidence="16">Binds 1 FAD per subunit.</text>
</comment>
<proteinExistence type="inferred from homology"/>
<dbReference type="Proteomes" id="UP000273643">
    <property type="component" value="Unassembled WGS sequence"/>
</dbReference>
<dbReference type="PIRSF" id="PIRSF000350">
    <property type="entry name" value="Mercury_reductase_MerA"/>
    <property type="match status" value="1"/>
</dbReference>
<feature type="disulfide bond" description="Redox-active" evidence="17">
    <location>
        <begin position="45"/>
        <end position="50"/>
    </location>
</feature>
<evidence type="ECO:0000256" key="17">
    <source>
        <dbReference type="PIRSR" id="PIRSR000350-4"/>
    </source>
</evidence>
<comment type="caution">
    <text evidence="21">The sequence shown here is derived from an EMBL/GenBank/DDBJ whole genome shotgun (WGS) entry which is preliminary data.</text>
</comment>
<evidence type="ECO:0000256" key="12">
    <source>
        <dbReference type="ARBA" id="ARBA00023157"/>
    </source>
</evidence>
<dbReference type="PANTHER" id="PTHR43014">
    <property type="entry name" value="MERCURIC REDUCTASE"/>
    <property type="match status" value="1"/>
</dbReference>
<dbReference type="SUPFAM" id="SSF51905">
    <property type="entry name" value="FAD/NAD(P)-binding domain"/>
    <property type="match status" value="1"/>
</dbReference>
<dbReference type="EMBL" id="RJUK01000001">
    <property type="protein sequence ID" value="ROQ21414.1"/>
    <property type="molecule type" value="Genomic_DNA"/>
</dbReference>
<dbReference type="GO" id="GO:0045340">
    <property type="term" value="F:mercury ion binding"/>
    <property type="evidence" value="ECO:0007669"/>
    <property type="project" value="InterPro"/>
</dbReference>
<evidence type="ECO:0000256" key="16">
    <source>
        <dbReference type="PIRSR" id="PIRSR000350-3"/>
    </source>
</evidence>
<evidence type="ECO:0000256" key="14">
    <source>
        <dbReference type="ARBA" id="ARBA00031725"/>
    </source>
</evidence>
<evidence type="ECO:0000256" key="15">
    <source>
        <dbReference type="ARBA" id="ARBA00048984"/>
    </source>
</evidence>
<evidence type="ECO:0000256" key="10">
    <source>
        <dbReference type="ARBA" id="ARBA00022914"/>
    </source>
</evidence>
<evidence type="ECO:0000256" key="1">
    <source>
        <dbReference type="ARBA" id="ARBA00007532"/>
    </source>
</evidence>
<feature type="binding site" evidence="16">
    <location>
        <position position="311"/>
    </location>
    <ligand>
        <name>FAD</name>
        <dbReference type="ChEBI" id="CHEBI:57692"/>
    </ligand>
</feature>
<accession>A0A3N1NNV8</accession>
<dbReference type="InterPro" id="IPR021179">
    <property type="entry name" value="Mercury_reductase_MerA"/>
</dbReference>
<keyword evidence="7" id="KW-0479">Metal-binding</keyword>
<evidence type="ECO:0000313" key="22">
    <source>
        <dbReference type="Proteomes" id="UP000273643"/>
    </source>
</evidence>
<dbReference type="InterPro" id="IPR023753">
    <property type="entry name" value="FAD/NAD-binding_dom"/>
</dbReference>
<keyword evidence="5" id="KW-0475">Mercuric resistance</keyword>
<evidence type="ECO:0000256" key="8">
    <source>
        <dbReference type="ARBA" id="ARBA00022827"/>
    </source>
</evidence>